<evidence type="ECO:0000313" key="3">
    <source>
        <dbReference type="EnsemblMetazoa" id="Aqu2.1.34087_001"/>
    </source>
</evidence>
<feature type="compositionally biased region" description="Polar residues" evidence="1">
    <location>
        <begin position="205"/>
        <end position="214"/>
    </location>
</feature>
<dbReference type="InterPro" id="IPR000953">
    <property type="entry name" value="Chromo/chromo_shadow_dom"/>
</dbReference>
<sequence>MLLDVSAMTEQPINLAGQSQFVRALQPQWEVPRDKPVHSCKITASAETKVFLRVFKYIVETMLYSINGLTSALKATSLKCDVTPYITVTDNELIELNAKACDALTEYEPYHCDIAVADDAFNDTTLDVHESNEEYVVQEVLNRRFNDKEGRFEYQVKWQGYSHIFNTCELDSNIPSNMLHKFEKQGLSGQKSAPERGLRSRSNRETTFQSDEIY</sequence>
<dbReference type="Gene3D" id="2.40.50.40">
    <property type="match status" value="1"/>
</dbReference>
<dbReference type="EnsemblMetazoa" id="Aqu2.1.34087_001">
    <property type="protein sequence ID" value="Aqu2.1.34087_001"/>
    <property type="gene ID" value="Aqu2.1.34087"/>
</dbReference>
<dbReference type="SUPFAM" id="SSF54160">
    <property type="entry name" value="Chromo domain-like"/>
    <property type="match status" value="1"/>
</dbReference>
<feature type="domain" description="Chromo" evidence="2">
    <location>
        <begin position="135"/>
        <end position="174"/>
    </location>
</feature>
<feature type="compositionally biased region" description="Basic and acidic residues" evidence="1">
    <location>
        <begin position="193"/>
        <end position="204"/>
    </location>
</feature>
<organism evidence="3">
    <name type="scientific">Amphimedon queenslandica</name>
    <name type="common">Sponge</name>
    <dbReference type="NCBI Taxonomy" id="400682"/>
    <lineage>
        <taxon>Eukaryota</taxon>
        <taxon>Metazoa</taxon>
        <taxon>Porifera</taxon>
        <taxon>Demospongiae</taxon>
        <taxon>Heteroscleromorpha</taxon>
        <taxon>Haplosclerida</taxon>
        <taxon>Niphatidae</taxon>
        <taxon>Amphimedon</taxon>
    </lineage>
</organism>
<dbReference type="STRING" id="400682.A0A1X7V3F6"/>
<evidence type="ECO:0000256" key="1">
    <source>
        <dbReference type="SAM" id="MobiDB-lite"/>
    </source>
</evidence>
<dbReference type="PROSITE" id="PS50013">
    <property type="entry name" value="CHROMO_2"/>
    <property type="match status" value="1"/>
</dbReference>
<feature type="region of interest" description="Disordered" evidence="1">
    <location>
        <begin position="184"/>
        <end position="214"/>
    </location>
</feature>
<dbReference type="InParanoid" id="A0A1X7V3F6"/>
<dbReference type="SMART" id="SM00298">
    <property type="entry name" value="CHROMO"/>
    <property type="match status" value="1"/>
</dbReference>
<protein>
    <recommendedName>
        <fullName evidence="2">Chromo domain-containing protein</fullName>
    </recommendedName>
</protein>
<name>A0A1X7V3F6_AMPQE</name>
<dbReference type="InterPro" id="IPR023780">
    <property type="entry name" value="Chromo_domain"/>
</dbReference>
<proteinExistence type="predicted"/>
<dbReference type="CDD" id="cd00024">
    <property type="entry name" value="CD_CSD"/>
    <property type="match status" value="1"/>
</dbReference>
<reference evidence="3" key="1">
    <citation type="submission" date="2017-05" db="UniProtKB">
        <authorList>
            <consortium name="EnsemblMetazoa"/>
        </authorList>
    </citation>
    <scope>IDENTIFICATION</scope>
</reference>
<dbReference type="Pfam" id="PF00385">
    <property type="entry name" value="Chromo"/>
    <property type="match status" value="1"/>
</dbReference>
<dbReference type="InterPro" id="IPR016197">
    <property type="entry name" value="Chromo-like_dom_sf"/>
</dbReference>
<evidence type="ECO:0000259" key="2">
    <source>
        <dbReference type="PROSITE" id="PS50013"/>
    </source>
</evidence>
<accession>A0A1X7V3F6</accession>
<dbReference type="AlphaFoldDB" id="A0A1X7V3F6"/>